<dbReference type="InterPro" id="IPR029063">
    <property type="entry name" value="SAM-dependent_MTases_sf"/>
</dbReference>
<dbReference type="AlphaFoldDB" id="I2FZ93"/>
<keyword evidence="3" id="KW-1185">Reference proteome</keyword>
<dbReference type="PANTHER" id="PTHR43861">
    <property type="entry name" value="TRANS-ACONITATE 2-METHYLTRANSFERASE-RELATED"/>
    <property type="match status" value="1"/>
</dbReference>
<accession>I2FZ93</accession>
<gene>
    <name evidence="2" type="ORF">UHOR_03520</name>
</gene>
<organism evidence="2 3">
    <name type="scientific">Ustilago hordei</name>
    <name type="common">Barley covered smut fungus</name>
    <dbReference type="NCBI Taxonomy" id="120017"/>
    <lineage>
        <taxon>Eukaryota</taxon>
        <taxon>Fungi</taxon>
        <taxon>Dikarya</taxon>
        <taxon>Basidiomycota</taxon>
        <taxon>Ustilaginomycotina</taxon>
        <taxon>Ustilaginomycetes</taxon>
        <taxon>Ustilaginales</taxon>
        <taxon>Ustilaginaceae</taxon>
        <taxon>Ustilago</taxon>
    </lineage>
</organism>
<dbReference type="EMBL" id="CAGI01000172">
    <property type="protein sequence ID" value="CCF52236.1"/>
    <property type="molecule type" value="Genomic_DNA"/>
</dbReference>
<protein>
    <recommendedName>
        <fullName evidence="1">Methyltransferase domain-containing protein</fullName>
    </recommendedName>
</protein>
<dbReference type="OMA" id="WYFPSIG"/>
<evidence type="ECO:0000259" key="1">
    <source>
        <dbReference type="Pfam" id="PF13847"/>
    </source>
</evidence>
<name>I2FZ93_USTHO</name>
<dbReference type="Pfam" id="PF13847">
    <property type="entry name" value="Methyltransf_31"/>
    <property type="match status" value="1"/>
</dbReference>
<dbReference type="SUPFAM" id="SSF53335">
    <property type="entry name" value="S-adenosyl-L-methionine-dependent methyltransferases"/>
    <property type="match status" value="1"/>
</dbReference>
<evidence type="ECO:0000313" key="3">
    <source>
        <dbReference type="Proteomes" id="UP000006174"/>
    </source>
</evidence>
<dbReference type="HOGENOM" id="CLU_037990_5_3_1"/>
<dbReference type="eggNOG" id="ENOG502RZIN">
    <property type="taxonomic scope" value="Eukaryota"/>
</dbReference>
<feature type="domain" description="Methyltransferase" evidence="1">
    <location>
        <begin position="39"/>
        <end position="151"/>
    </location>
</feature>
<dbReference type="OrthoDB" id="10017101at2759"/>
<sequence length="280" mass="31098">MTSQKYHRSEDATVYRQNASFVYSSAYTAPVLQLLDPQPGDKILDYGCGSGEITLDLATIVGPDGEVTGLDASDDMIIKACNLHASHPTLQPNAPLQFITQDGHDKIPLEHLGVYDKVFSNAALHWMKRDPSLVLSRIYSAIKPNGIFAAELGGFLNCVGIRSQLHLALKRRSVDPEKYDPWFFPSPDQYSALLKEAGFEVESCELVPRITPLPKESGLRGWLRTFAGPFLNAIEGEEEREKVVGEVEEAVRCDCFDANSGVWSVMYVRLRVKARKLSQP</sequence>
<comment type="caution">
    <text evidence="2">The sequence shown here is derived from an EMBL/GenBank/DDBJ whole genome shotgun (WGS) entry which is preliminary data.</text>
</comment>
<dbReference type="PANTHER" id="PTHR43861:SF1">
    <property type="entry name" value="TRANS-ACONITATE 2-METHYLTRANSFERASE"/>
    <property type="match status" value="1"/>
</dbReference>
<dbReference type="Proteomes" id="UP000006174">
    <property type="component" value="Unassembled WGS sequence"/>
</dbReference>
<proteinExistence type="predicted"/>
<dbReference type="CDD" id="cd02440">
    <property type="entry name" value="AdoMet_MTases"/>
    <property type="match status" value="1"/>
</dbReference>
<dbReference type="STRING" id="1128400.I2FZ93"/>
<evidence type="ECO:0000313" key="2">
    <source>
        <dbReference type="EMBL" id="CCF52236.1"/>
    </source>
</evidence>
<reference evidence="2 3" key="1">
    <citation type="journal article" date="2012" name="Plant Cell">
        <title>Genome comparison of barley and maize smut fungi reveals targeted loss of RNA silencing components and species-specific presence of transposable elements.</title>
        <authorList>
            <person name="Laurie J.D."/>
            <person name="Ali S."/>
            <person name="Linning R."/>
            <person name="Mannhaupt G."/>
            <person name="Wong P."/>
            <person name="Gueldener U."/>
            <person name="Muensterkoetter M."/>
            <person name="Moore R."/>
            <person name="Kahmann R."/>
            <person name="Bakkeren G."/>
            <person name="Schirawski J."/>
        </authorList>
    </citation>
    <scope>NUCLEOTIDE SEQUENCE [LARGE SCALE GENOMIC DNA]</scope>
    <source>
        <strain evidence="3">Uh4875-4</strain>
    </source>
</reference>
<dbReference type="InterPro" id="IPR025714">
    <property type="entry name" value="Methyltranfer_dom"/>
</dbReference>
<dbReference type="Gene3D" id="3.40.50.150">
    <property type="entry name" value="Vaccinia Virus protein VP39"/>
    <property type="match status" value="1"/>
</dbReference>